<dbReference type="EC" id="6.1.1.9" evidence="3"/>
<dbReference type="InterPro" id="IPR009008">
    <property type="entry name" value="Val/Leu/Ile-tRNA-synth_edit"/>
</dbReference>
<dbReference type="InterPro" id="IPR017984">
    <property type="entry name" value="Chromo_dom_subgr"/>
</dbReference>
<dbReference type="GO" id="GO:0004832">
    <property type="term" value="F:valine-tRNA ligase activity"/>
    <property type="evidence" value="ECO:0007669"/>
    <property type="project" value="UniProtKB-EC"/>
</dbReference>
<evidence type="ECO:0000256" key="11">
    <source>
        <dbReference type="ARBA" id="ARBA00047552"/>
    </source>
</evidence>
<keyword evidence="5 12" id="KW-0547">Nucleotide-binding</keyword>
<dbReference type="GO" id="GO:0005829">
    <property type="term" value="C:cytosol"/>
    <property type="evidence" value="ECO:0007669"/>
    <property type="project" value="TreeGrafter"/>
</dbReference>
<keyword evidence="8 12" id="KW-0030">Aminoacyl-tRNA synthetase</keyword>
<feature type="region of interest" description="Disordered" evidence="13">
    <location>
        <begin position="66"/>
        <end position="86"/>
    </location>
</feature>
<dbReference type="InParanoid" id="A0A3P7FKW0"/>
<dbReference type="Proteomes" id="UP000270924">
    <property type="component" value="Unassembled WGS sequence"/>
</dbReference>
<dbReference type="SUPFAM" id="SSF52374">
    <property type="entry name" value="Nucleotidylyl transferase"/>
    <property type="match status" value="1"/>
</dbReference>
<reference evidence="15 16" key="1">
    <citation type="submission" date="2018-11" db="EMBL/GenBank/DDBJ databases">
        <authorList>
            <consortium name="Pathogen Informatics"/>
        </authorList>
    </citation>
    <scope>NUCLEOTIDE SEQUENCE [LARGE SCALE GENOMIC DNA]</scope>
</reference>
<comment type="similarity">
    <text evidence="2 12">Belongs to the class-I aminoacyl-tRNA synthetase family.</text>
</comment>
<keyword evidence="7 12" id="KW-0648">Protein biosynthesis</keyword>
<dbReference type="CDD" id="cd00024">
    <property type="entry name" value="CD_CSD"/>
    <property type="match status" value="1"/>
</dbReference>
<dbReference type="SMART" id="SM00298">
    <property type="entry name" value="CHROMO"/>
    <property type="match status" value="1"/>
</dbReference>
<feature type="compositionally biased region" description="Polar residues" evidence="13">
    <location>
        <begin position="67"/>
        <end position="79"/>
    </location>
</feature>
<keyword evidence="6 12" id="KW-0067">ATP-binding</keyword>
<evidence type="ECO:0000256" key="5">
    <source>
        <dbReference type="ARBA" id="ARBA00022741"/>
    </source>
</evidence>
<accession>A0A3P7FKW0</accession>
<dbReference type="InterPro" id="IPR002300">
    <property type="entry name" value="aa-tRNA-synth_Ia"/>
</dbReference>
<dbReference type="EMBL" id="UYWW01001959">
    <property type="protein sequence ID" value="VDM11212.1"/>
    <property type="molecule type" value="Genomic_DNA"/>
</dbReference>
<dbReference type="PRINTS" id="PR00504">
    <property type="entry name" value="CHROMODOMAIN"/>
</dbReference>
<dbReference type="Gene3D" id="2.40.50.40">
    <property type="match status" value="1"/>
</dbReference>
<feature type="region of interest" description="Disordered" evidence="13">
    <location>
        <begin position="210"/>
        <end position="240"/>
    </location>
</feature>
<dbReference type="InterPro" id="IPR023779">
    <property type="entry name" value="Chromodomain_CS"/>
</dbReference>
<dbReference type="FunFam" id="3.40.50.620:FF:000020">
    <property type="entry name" value="Valine--tRNA ligase, mitochondrial"/>
    <property type="match status" value="1"/>
</dbReference>
<dbReference type="GO" id="GO:0005634">
    <property type="term" value="C:nucleus"/>
    <property type="evidence" value="ECO:0007669"/>
    <property type="project" value="UniProtKB-SubCell"/>
</dbReference>
<evidence type="ECO:0000256" key="8">
    <source>
        <dbReference type="ARBA" id="ARBA00023146"/>
    </source>
</evidence>
<dbReference type="InterPro" id="IPR023780">
    <property type="entry name" value="Chromo_domain"/>
</dbReference>
<organism evidence="15 16">
    <name type="scientific">Wuchereria bancrofti</name>
    <dbReference type="NCBI Taxonomy" id="6293"/>
    <lineage>
        <taxon>Eukaryota</taxon>
        <taxon>Metazoa</taxon>
        <taxon>Ecdysozoa</taxon>
        <taxon>Nematoda</taxon>
        <taxon>Chromadorea</taxon>
        <taxon>Rhabditida</taxon>
        <taxon>Spirurina</taxon>
        <taxon>Spiruromorpha</taxon>
        <taxon>Filarioidea</taxon>
        <taxon>Onchocercidae</taxon>
        <taxon>Wuchereria</taxon>
    </lineage>
</organism>
<dbReference type="InterPro" id="IPR000953">
    <property type="entry name" value="Chromo/chromo_shadow_dom"/>
</dbReference>
<dbReference type="PROSITE" id="PS00598">
    <property type="entry name" value="CHROMO_1"/>
    <property type="match status" value="1"/>
</dbReference>
<keyword evidence="16" id="KW-1185">Reference proteome</keyword>
<feature type="region of interest" description="Disordered" evidence="13">
    <location>
        <begin position="103"/>
        <end position="155"/>
    </location>
</feature>
<evidence type="ECO:0000256" key="6">
    <source>
        <dbReference type="ARBA" id="ARBA00022840"/>
    </source>
</evidence>
<sequence length="777" mass="87662">MTKVGVEKDDGANDLRLTNQTVVAPGNLLVELLESDRAVQAEYFLEACSSEEGRITNSASAVVGNGCESSDNSNETIGNDNEIEQHKLKISDVSKKAEAISTTMNKEEKNHGDDSDENEEGITVTDNDEKNGNSENNSGAVGVDSGVEKDRESEDDEYVVEKILDKRYNRRKKRIEYLIKWAGYDNESENTWESAENCESAPDAIREYEESQKKNTTKYPLRSRPIKEESGSNDDGEKLSKSIKRKMNEVKEELFSEVASKRTEVDFLVLKILSVKKEHNEILAVGRFENGHHDLMSTRMLSANVQKLMSNVIETRTIQVNSDVASVKPKAAKELKKEAAKAAKLAKFHEKVKKMGVQACQTKQLTVETKKREVCEYTANTKPGEKKNTVIDLPNAYSPRYVEAAWYEWWQKSGFFRPEYKRDLSKPNPKGIFTVVIPPPNVTGTLHLGHALATSVEDAVCRWHRMKGKTVLFNPGCDHAGIATQVVVEKRLKRELGLTRHDLGREKKGEVIYNQLRKMGAGVDWDRACFMMDPKITRAVTHAFIVMHEKGVIYRSNRLVNWCCVLRSAISDIEVDKVELNGRTLLSVPGYLRKIEFGALTSFAYPIENSDEEVVVATTRIETMLGDTAIAVHPKDNRYKHLIGKNCLHPFLQRKLPIIADSFVDMEFATGIVKITPAHDHNDYEVGLRHNLPFITCFTDDGNMSEQCGEFKNMKRFDARDAVLEALKKKGLFRGQSDNPMVVPLCSRSKDIVEPILKSQWYVKCDQIAQRAFEAVK</sequence>
<dbReference type="Pfam" id="PF00385">
    <property type="entry name" value="Chromo"/>
    <property type="match status" value="1"/>
</dbReference>
<dbReference type="PRINTS" id="PR00986">
    <property type="entry name" value="TRNASYNTHVAL"/>
</dbReference>
<dbReference type="FunFam" id="3.90.740.10:FF:000005">
    <property type="entry name" value="Valine--tRNA ligase, mitochondrial"/>
    <property type="match status" value="1"/>
</dbReference>
<dbReference type="Gene3D" id="3.40.50.620">
    <property type="entry name" value="HUPs"/>
    <property type="match status" value="1"/>
</dbReference>
<name>A0A3P7FKW0_WUCBA</name>
<evidence type="ECO:0000256" key="9">
    <source>
        <dbReference type="ARBA" id="ARBA00023242"/>
    </source>
</evidence>
<evidence type="ECO:0000256" key="3">
    <source>
        <dbReference type="ARBA" id="ARBA00013169"/>
    </source>
</evidence>
<dbReference type="InterPro" id="IPR002303">
    <property type="entry name" value="Valyl-tRNA_ligase"/>
</dbReference>
<dbReference type="SUPFAM" id="SSF54160">
    <property type="entry name" value="Chromo domain-like"/>
    <property type="match status" value="1"/>
</dbReference>
<evidence type="ECO:0000256" key="7">
    <source>
        <dbReference type="ARBA" id="ARBA00022917"/>
    </source>
</evidence>
<evidence type="ECO:0000256" key="13">
    <source>
        <dbReference type="SAM" id="MobiDB-lite"/>
    </source>
</evidence>
<dbReference type="InterPro" id="IPR001412">
    <property type="entry name" value="aa-tRNA-synth_I_CS"/>
</dbReference>
<gene>
    <name evidence="15" type="ORF">WBA_LOCUS4598</name>
</gene>
<evidence type="ECO:0000256" key="4">
    <source>
        <dbReference type="ARBA" id="ARBA00022598"/>
    </source>
</evidence>
<evidence type="ECO:0000256" key="10">
    <source>
        <dbReference type="ARBA" id="ARBA00029936"/>
    </source>
</evidence>
<proteinExistence type="inferred from homology"/>
<evidence type="ECO:0000256" key="2">
    <source>
        <dbReference type="ARBA" id="ARBA00005594"/>
    </source>
</evidence>
<feature type="compositionally biased region" description="Basic and acidic residues" evidence="13">
    <location>
        <begin position="225"/>
        <end position="240"/>
    </location>
</feature>
<dbReference type="InterPro" id="IPR014729">
    <property type="entry name" value="Rossmann-like_a/b/a_fold"/>
</dbReference>
<dbReference type="AlphaFoldDB" id="A0A3P7FKW0"/>
<dbReference type="GO" id="GO:0006438">
    <property type="term" value="P:valyl-tRNA aminoacylation"/>
    <property type="evidence" value="ECO:0007669"/>
    <property type="project" value="InterPro"/>
</dbReference>
<comment type="catalytic activity">
    <reaction evidence="11">
        <text>tRNA(Val) + L-valine + ATP = L-valyl-tRNA(Val) + AMP + diphosphate</text>
        <dbReference type="Rhea" id="RHEA:10704"/>
        <dbReference type="Rhea" id="RHEA-COMP:9672"/>
        <dbReference type="Rhea" id="RHEA-COMP:9708"/>
        <dbReference type="ChEBI" id="CHEBI:30616"/>
        <dbReference type="ChEBI" id="CHEBI:33019"/>
        <dbReference type="ChEBI" id="CHEBI:57762"/>
        <dbReference type="ChEBI" id="CHEBI:78442"/>
        <dbReference type="ChEBI" id="CHEBI:78537"/>
        <dbReference type="ChEBI" id="CHEBI:456215"/>
        <dbReference type="EC" id="6.1.1.9"/>
    </reaction>
</comment>
<keyword evidence="4 12" id="KW-0436">Ligase</keyword>
<dbReference type="Gene3D" id="3.90.740.10">
    <property type="entry name" value="Valyl/Leucyl/Isoleucyl-tRNA synthetase, editing domain"/>
    <property type="match status" value="1"/>
</dbReference>
<dbReference type="Pfam" id="PF00133">
    <property type="entry name" value="tRNA-synt_1"/>
    <property type="match status" value="1"/>
</dbReference>
<evidence type="ECO:0000256" key="12">
    <source>
        <dbReference type="RuleBase" id="RU363035"/>
    </source>
</evidence>
<dbReference type="InterPro" id="IPR016197">
    <property type="entry name" value="Chromo-like_dom_sf"/>
</dbReference>
<evidence type="ECO:0000313" key="16">
    <source>
        <dbReference type="Proteomes" id="UP000270924"/>
    </source>
</evidence>
<dbReference type="PROSITE" id="PS00178">
    <property type="entry name" value="AA_TRNA_LIGASE_I"/>
    <property type="match status" value="1"/>
</dbReference>
<dbReference type="PANTHER" id="PTHR11946:SF109">
    <property type="entry name" value="VALINE--TRNA LIGASE"/>
    <property type="match status" value="1"/>
</dbReference>
<feature type="domain" description="Chromo" evidence="14">
    <location>
        <begin position="158"/>
        <end position="220"/>
    </location>
</feature>
<dbReference type="GO" id="GO:0002161">
    <property type="term" value="F:aminoacyl-tRNA deacylase activity"/>
    <property type="evidence" value="ECO:0007669"/>
    <property type="project" value="InterPro"/>
</dbReference>
<dbReference type="OrthoDB" id="629407at2759"/>
<dbReference type="PANTHER" id="PTHR11946">
    <property type="entry name" value="VALYL-TRNA SYNTHETASES"/>
    <property type="match status" value="1"/>
</dbReference>
<protein>
    <recommendedName>
        <fullName evidence="3">valine--tRNA ligase</fullName>
        <ecNumber evidence="3">6.1.1.9</ecNumber>
    </recommendedName>
    <alternativeName>
        <fullName evidence="10">Valyl-tRNA synthetase</fullName>
    </alternativeName>
</protein>
<evidence type="ECO:0000256" key="1">
    <source>
        <dbReference type="ARBA" id="ARBA00004123"/>
    </source>
</evidence>
<dbReference type="SUPFAM" id="SSF50677">
    <property type="entry name" value="ValRS/IleRS/LeuRS editing domain"/>
    <property type="match status" value="1"/>
</dbReference>
<keyword evidence="9" id="KW-0539">Nucleus</keyword>
<comment type="subcellular location">
    <subcellularLocation>
        <location evidence="1">Nucleus</location>
    </subcellularLocation>
</comment>
<evidence type="ECO:0000313" key="15">
    <source>
        <dbReference type="EMBL" id="VDM11212.1"/>
    </source>
</evidence>
<evidence type="ECO:0000259" key="14">
    <source>
        <dbReference type="PROSITE" id="PS50013"/>
    </source>
</evidence>
<dbReference type="PROSITE" id="PS50013">
    <property type="entry name" value="CHROMO_2"/>
    <property type="match status" value="1"/>
</dbReference>
<dbReference type="GO" id="GO:0005524">
    <property type="term" value="F:ATP binding"/>
    <property type="evidence" value="ECO:0007669"/>
    <property type="project" value="UniProtKB-KW"/>
</dbReference>